<feature type="region of interest" description="Disordered" evidence="1">
    <location>
        <begin position="236"/>
        <end position="277"/>
    </location>
</feature>
<evidence type="ECO:0000256" key="1">
    <source>
        <dbReference type="SAM" id="MobiDB-lite"/>
    </source>
</evidence>
<dbReference type="Proteomes" id="UP000504640">
    <property type="component" value="Unplaced"/>
</dbReference>
<dbReference type="RefSeq" id="XP_032105813.1">
    <property type="nucleotide sequence ID" value="XM_032249922.1"/>
</dbReference>
<sequence>MGTPPADGNPASDGDPPVKRAPSRCCFSISISPSSAPGLSWHGPSSELLPFSRVPSVSSSAGGSGHGLVLWLLGPGPPGSVWRGRQCSSRPSVVSAGEAWLVFVPPGGWCGCPLEAGVGAPWRLVRRPMEVGVCAARRLVRRPLEAGAKVKVPSALPRASWLPRCCPLPGLRGGVPLAASSREAPLILWKFAEQPPRPLLPRSLCSPRGLAWLSPQAAHLSPADAASPFPLREEAMERLPGSGQPPIPQQPAGRRRKTPGSRRPRRQEGRPGLRHVSCPRAAAGRSLPCCCPSVPILQVVKPSIVLTPQFLSHDQGQLTKELQQHVKSVPSSCKYLRKVSECRQTGPGALEQFLVSAAPRLTGGHAGGSVGSHSTGFFLLFPSMQVLCAQAFERKTAERKPAYKKHRKRKQRVPKRHMSEEPVQKRLCLENAFWRADSGPHSVPMRNSSCVPTENTEKTKVNMAAAQHRHCSGLPYSPYLMADPSKPLMACQPPPPSGCHLGAQPFPSAKGVLGPLTNPQLQCPLGPQPPSPTDNFWGPQTPTHECFLASLPPSAGHDFLSPYTTPPECLLTPLPPPTDDEFLRLQTPTYEGVLLPLPSLANDFLSPYTTPPECLLTPLPPSTDDEFSRPQTPTYDGVLLPLPLLANDFLSPYTTPPECLLTPLPPSTDDEF</sequence>
<proteinExistence type="predicted"/>
<accession>A0A6J3FJG6</accession>
<feature type="compositionally biased region" description="Basic residues" evidence="1">
    <location>
        <begin position="402"/>
        <end position="416"/>
    </location>
</feature>
<evidence type="ECO:0000313" key="3">
    <source>
        <dbReference type="RefSeq" id="XP_032105813.1"/>
    </source>
</evidence>
<dbReference type="InterPro" id="IPR009443">
    <property type="entry name" value="NPIP"/>
</dbReference>
<feature type="compositionally biased region" description="Basic residues" evidence="1">
    <location>
        <begin position="253"/>
        <end position="265"/>
    </location>
</feature>
<feature type="region of interest" description="Disordered" evidence="1">
    <location>
        <begin position="398"/>
        <end position="421"/>
    </location>
</feature>
<protein>
    <submittedName>
        <fullName evidence="3">LOW QUALITY PROTEIN: uncharacterized protein LOC116531200</fullName>
    </submittedName>
</protein>
<keyword evidence="2" id="KW-1185">Reference proteome</keyword>
<gene>
    <name evidence="3" type="primary">LOC116531200</name>
</gene>
<organism evidence="2 3">
    <name type="scientific">Sapajus apella</name>
    <name type="common">Brown-capped capuchin</name>
    <name type="synonym">Cebus apella</name>
    <dbReference type="NCBI Taxonomy" id="9515"/>
    <lineage>
        <taxon>Eukaryota</taxon>
        <taxon>Metazoa</taxon>
        <taxon>Chordata</taxon>
        <taxon>Craniata</taxon>
        <taxon>Vertebrata</taxon>
        <taxon>Euteleostomi</taxon>
        <taxon>Mammalia</taxon>
        <taxon>Eutheria</taxon>
        <taxon>Euarchontoglires</taxon>
        <taxon>Primates</taxon>
        <taxon>Haplorrhini</taxon>
        <taxon>Platyrrhini</taxon>
        <taxon>Cebidae</taxon>
        <taxon>Cebinae</taxon>
        <taxon>Sapajus</taxon>
    </lineage>
</organism>
<dbReference type="GeneID" id="116531200"/>
<reference evidence="3" key="1">
    <citation type="submission" date="2025-08" db="UniProtKB">
        <authorList>
            <consortium name="RefSeq"/>
        </authorList>
    </citation>
    <scope>IDENTIFICATION</scope>
    <source>
        <tissue evidence="3">Blood</tissue>
    </source>
</reference>
<feature type="region of interest" description="Disordered" evidence="1">
    <location>
        <begin position="1"/>
        <end position="22"/>
    </location>
</feature>
<evidence type="ECO:0000313" key="2">
    <source>
        <dbReference type="Proteomes" id="UP000504640"/>
    </source>
</evidence>
<dbReference type="PANTHER" id="PTHR15438:SF11">
    <property type="match status" value="1"/>
</dbReference>
<dbReference type="PANTHER" id="PTHR15438">
    <property type="entry name" value="NUCLEAR PORE COMPLEX INTERACTING PROTEIN"/>
    <property type="match status" value="1"/>
</dbReference>
<name>A0A6J3FJG6_SAPAP</name>
<dbReference type="AlphaFoldDB" id="A0A6J3FJG6"/>